<dbReference type="SUPFAM" id="SSF55486">
    <property type="entry name" value="Metalloproteases ('zincins'), catalytic domain"/>
    <property type="match status" value="1"/>
</dbReference>
<evidence type="ECO:0000256" key="6">
    <source>
        <dbReference type="ARBA" id="ARBA00023049"/>
    </source>
</evidence>
<dbReference type="Pfam" id="PF00045">
    <property type="entry name" value="Hemopexin"/>
    <property type="match status" value="4"/>
</dbReference>
<evidence type="ECO:0000256" key="3">
    <source>
        <dbReference type="ARBA" id="ARBA00022737"/>
    </source>
</evidence>
<dbReference type="GO" id="GO:0030574">
    <property type="term" value="P:collagen catabolic process"/>
    <property type="evidence" value="ECO:0007669"/>
    <property type="project" value="TreeGrafter"/>
</dbReference>
<keyword evidence="3" id="KW-0677">Repeat</keyword>
<proteinExistence type="predicted"/>
<evidence type="ECO:0000256" key="1">
    <source>
        <dbReference type="ARBA" id="ARBA00022670"/>
    </source>
</evidence>
<keyword evidence="1" id="KW-0645">Protease</keyword>
<dbReference type="SMART" id="SM00235">
    <property type="entry name" value="ZnMc"/>
    <property type="match status" value="1"/>
</dbReference>
<feature type="domain" description="Peptidase metallopeptidase" evidence="7">
    <location>
        <begin position="52"/>
        <end position="204"/>
    </location>
</feature>
<organism evidence="8 9">
    <name type="scientific">Mycolicibacterium peregrinum</name>
    <name type="common">Mycobacterium peregrinum</name>
    <dbReference type="NCBI Taxonomy" id="43304"/>
    <lineage>
        <taxon>Bacteria</taxon>
        <taxon>Bacillati</taxon>
        <taxon>Actinomycetota</taxon>
        <taxon>Actinomycetes</taxon>
        <taxon>Mycobacteriales</taxon>
        <taxon>Mycobacteriaceae</taxon>
        <taxon>Mycolicibacterium</taxon>
    </lineage>
</organism>
<dbReference type="InterPro" id="IPR024079">
    <property type="entry name" value="MetalloPept_cat_dom_sf"/>
</dbReference>
<accession>A0A1A0QWQ4</accession>
<name>A0A1A0QWQ4_MYCPR</name>
<keyword evidence="2" id="KW-0479">Metal-binding</keyword>
<dbReference type="GO" id="GO:0006508">
    <property type="term" value="P:proteolysis"/>
    <property type="evidence" value="ECO:0007669"/>
    <property type="project" value="UniProtKB-KW"/>
</dbReference>
<evidence type="ECO:0000259" key="7">
    <source>
        <dbReference type="SMART" id="SM00235"/>
    </source>
</evidence>
<comment type="caution">
    <text evidence="8">The sequence shown here is derived from an EMBL/GenBank/DDBJ whole genome shotgun (WGS) entry which is preliminary data.</text>
</comment>
<dbReference type="InterPro" id="IPR036375">
    <property type="entry name" value="Hemopexin-like_dom_sf"/>
</dbReference>
<dbReference type="RefSeq" id="WP_064934521.1">
    <property type="nucleotide sequence ID" value="NZ_LZSO01000033.1"/>
</dbReference>
<dbReference type="PANTHER" id="PTHR10201:SF323">
    <property type="entry name" value="MATRIX METALLOPROTEINASE-21"/>
    <property type="match status" value="1"/>
</dbReference>
<dbReference type="Gene3D" id="3.40.390.10">
    <property type="entry name" value="Collagenase (Catalytic Domain)"/>
    <property type="match status" value="1"/>
</dbReference>
<dbReference type="InterPro" id="IPR000585">
    <property type="entry name" value="Hemopexin-like_dom"/>
</dbReference>
<dbReference type="SUPFAM" id="SSF50923">
    <property type="entry name" value="Hemopexin-like domain"/>
    <property type="match status" value="1"/>
</dbReference>
<dbReference type="STRING" id="43304.GCA_001403655_03737"/>
<dbReference type="GO" id="GO:0004222">
    <property type="term" value="F:metalloendopeptidase activity"/>
    <property type="evidence" value="ECO:0007669"/>
    <property type="project" value="InterPro"/>
</dbReference>
<dbReference type="AlphaFoldDB" id="A0A1A0QWQ4"/>
<keyword evidence="5" id="KW-0862">Zinc</keyword>
<dbReference type="EMBL" id="LZSO01000033">
    <property type="protein sequence ID" value="OBB26635.1"/>
    <property type="molecule type" value="Genomic_DNA"/>
</dbReference>
<evidence type="ECO:0000313" key="9">
    <source>
        <dbReference type="Proteomes" id="UP000093902"/>
    </source>
</evidence>
<dbReference type="InterPro" id="IPR018487">
    <property type="entry name" value="Hemopexin-like_repeat"/>
</dbReference>
<reference evidence="9" key="1">
    <citation type="submission" date="2016-06" db="EMBL/GenBank/DDBJ databases">
        <authorList>
            <person name="Sutton G."/>
            <person name="Brinkac L."/>
            <person name="Sanka R."/>
            <person name="Adams M."/>
            <person name="Lau E."/>
            <person name="Mehaffy C."/>
            <person name="Tameris M."/>
            <person name="Hatherill M."/>
            <person name="Hanekom W."/>
            <person name="Mahomed H."/>
            <person name="Mcshane H."/>
        </authorList>
    </citation>
    <scope>NUCLEOTIDE SEQUENCE [LARGE SCALE GENOMIC DNA]</scope>
    <source>
        <strain evidence="9">852002-51209_SCH5440388</strain>
    </source>
</reference>
<dbReference type="PANTHER" id="PTHR10201">
    <property type="entry name" value="MATRIX METALLOPROTEINASE"/>
    <property type="match status" value="1"/>
</dbReference>
<dbReference type="Pfam" id="PF01400">
    <property type="entry name" value="Astacin"/>
    <property type="match status" value="1"/>
</dbReference>
<dbReference type="InterPro" id="IPR001506">
    <property type="entry name" value="Peptidase_M12A"/>
</dbReference>
<dbReference type="SMART" id="SM00120">
    <property type="entry name" value="HX"/>
    <property type="match status" value="4"/>
</dbReference>
<dbReference type="Gene3D" id="2.110.10.10">
    <property type="entry name" value="Hemopexin-like domain"/>
    <property type="match status" value="4"/>
</dbReference>
<evidence type="ECO:0000256" key="5">
    <source>
        <dbReference type="ARBA" id="ARBA00022833"/>
    </source>
</evidence>
<dbReference type="GO" id="GO:0030198">
    <property type="term" value="P:extracellular matrix organization"/>
    <property type="evidence" value="ECO:0007669"/>
    <property type="project" value="TreeGrafter"/>
</dbReference>
<dbReference type="CDD" id="cd00094">
    <property type="entry name" value="HX"/>
    <property type="match status" value="1"/>
</dbReference>
<dbReference type="OrthoDB" id="5088636at2"/>
<dbReference type="InterPro" id="IPR006026">
    <property type="entry name" value="Peptidase_Metallo"/>
</dbReference>
<evidence type="ECO:0000256" key="4">
    <source>
        <dbReference type="ARBA" id="ARBA00022801"/>
    </source>
</evidence>
<evidence type="ECO:0000313" key="8">
    <source>
        <dbReference type="EMBL" id="OBB26635.1"/>
    </source>
</evidence>
<dbReference type="PROSITE" id="PS51642">
    <property type="entry name" value="HEMOPEXIN_2"/>
    <property type="match status" value="4"/>
</dbReference>
<keyword evidence="6" id="KW-0482">Metalloprotease</keyword>
<dbReference type="GO" id="GO:0008270">
    <property type="term" value="F:zinc ion binding"/>
    <property type="evidence" value="ECO:0007669"/>
    <property type="project" value="InterPro"/>
</dbReference>
<keyword evidence="4" id="KW-0378">Hydrolase</keyword>
<dbReference type="Proteomes" id="UP000093902">
    <property type="component" value="Unassembled WGS sequence"/>
</dbReference>
<gene>
    <name evidence="8" type="ORF">A5792_26825</name>
</gene>
<sequence length="461" mass="50656">MTFIPCTIKGLPADKVVASAEAAVEVNPANAPNITGLSADDLPSREHLAVMTNKRWSAGGVRLTVGFLDSPPADLQRRILAHMNAWGAWANVRFVPSAVNPQVRIARVAGDGYWSYLGTDILLAAANEQTMNLEGFTMNTTESEFHRVVRHETGHTLGFPHEHRRKAIVDRIDREKAIALFMATQGWSRDEVIEQVLTPFDVSALTATNETDENSIMCYDLPGSIMTDGIAVPGGTDIDNLDAQFAASLYPGPVSPSSVWPNGKLYFFNGSQYARFDDATGKTDPGYPLPIAGFWKGFPADFADGIDADVLWTNGKAYFFKGSQYVRFDLPTDQVDPGYPMDISASWPGVWPDGFDAVVVWPNSKAYFFKGSEYLRYDIATDQVDAGYPQPIKGNWAPNLPAEYESGIDHAVIRNNGKAYFFKGSQYIRYDIATSRVDNGYPKQVAGNWPGLWADGVGRPD</sequence>
<evidence type="ECO:0000256" key="2">
    <source>
        <dbReference type="ARBA" id="ARBA00022723"/>
    </source>
</evidence>
<protein>
    <recommendedName>
        <fullName evidence="7">Peptidase metallopeptidase domain-containing protein</fullName>
    </recommendedName>
</protein>